<evidence type="ECO:0000313" key="4">
    <source>
        <dbReference type="Proteomes" id="UP001652680"/>
    </source>
</evidence>
<dbReference type="InterPro" id="IPR022048">
    <property type="entry name" value="Envelope_fusion-like"/>
</dbReference>
<keyword evidence="1" id="KW-0812">Transmembrane</keyword>
<keyword evidence="1" id="KW-0472">Membrane</keyword>
<proteinExistence type="predicted"/>
<evidence type="ECO:0000256" key="1">
    <source>
        <dbReference type="SAM" id="Phobius"/>
    </source>
</evidence>
<evidence type="ECO:0000313" key="3">
    <source>
        <dbReference type="EnsemblMetazoa" id="XP_044312577.1"/>
    </source>
</evidence>
<evidence type="ECO:0000256" key="2">
    <source>
        <dbReference type="SAM" id="SignalP"/>
    </source>
</evidence>
<keyword evidence="1" id="KW-1133">Transmembrane helix</keyword>
<organism evidence="3 4">
    <name type="scientific">Drosophila rhopaloa</name>
    <name type="common">Fruit fly</name>
    <dbReference type="NCBI Taxonomy" id="1041015"/>
    <lineage>
        <taxon>Eukaryota</taxon>
        <taxon>Metazoa</taxon>
        <taxon>Ecdysozoa</taxon>
        <taxon>Arthropoda</taxon>
        <taxon>Hexapoda</taxon>
        <taxon>Insecta</taxon>
        <taxon>Pterygota</taxon>
        <taxon>Neoptera</taxon>
        <taxon>Endopterygota</taxon>
        <taxon>Diptera</taxon>
        <taxon>Brachycera</taxon>
        <taxon>Muscomorpha</taxon>
        <taxon>Ephydroidea</taxon>
        <taxon>Drosophilidae</taxon>
        <taxon>Drosophila</taxon>
        <taxon>Sophophora</taxon>
    </lineage>
</organism>
<accession>A0ABM5J174</accession>
<keyword evidence="2" id="KW-0732">Signal</keyword>
<dbReference type="GeneID" id="123037145"/>
<feature type="transmembrane region" description="Helical" evidence="1">
    <location>
        <begin position="485"/>
        <end position="503"/>
    </location>
</feature>
<dbReference type="Pfam" id="PF12259">
    <property type="entry name" value="Baculo_F"/>
    <property type="match status" value="1"/>
</dbReference>
<protein>
    <recommendedName>
        <fullName evidence="5">Envelope fusion protein</fullName>
    </recommendedName>
</protein>
<reference evidence="4" key="1">
    <citation type="journal article" date="2021" name="Elife">
        <title>Highly contiguous assemblies of 101 drosophilid genomes.</title>
        <authorList>
            <person name="Kim B.Y."/>
            <person name="Wang J.R."/>
            <person name="Miller D.E."/>
            <person name="Barmina O."/>
            <person name="Delaney E."/>
            <person name="Thompson A."/>
            <person name="Comeault A.A."/>
            <person name="Peede D."/>
            <person name="D'Agostino E.R."/>
            <person name="Pelaez J."/>
            <person name="Aguilar J.M."/>
            <person name="Haji D."/>
            <person name="Matsunaga T."/>
            <person name="Armstrong E.E."/>
            <person name="Zych M."/>
            <person name="Ogawa Y."/>
            <person name="Stamenkovic-Radak M."/>
            <person name="Jelic M."/>
            <person name="Veselinovic M.S."/>
            <person name="Tanaskovic M."/>
            <person name="Eric P."/>
            <person name="Gao J.J."/>
            <person name="Katoh T.K."/>
            <person name="Toda M.J."/>
            <person name="Watabe H."/>
            <person name="Watada M."/>
            <person name="Davis J.S."/>
            <person name="Moyle L.C."/>
            <person name="Manoli G."/>
            <person name="Bertolini E."/>
            <person name="Kostal V."/>
            <person name="Hawley R.S."/>
            <person name="Takahashi A."/>
            <person name="Jones C.D."/>
            <person name="Price D.K."/>
            <person name="Whiteman N."/>
            <person name="Kopp A."/>
            <person name="Matute D.R."/>
            <person name="Petrov D.A."/>
        </authorList>
    </citation>
    <scope>NUCLEOTIDE SEQUENCE [LARGE SCALE GENOMIC DNA]</scope>
</reference>
<reference evidence="3" key="2">
    <citation type="submission" date="2025-05" db="UniProtKB">
        <authorList>
            <consortium name="EnsemblMetazoa"/>
        </authorList>
    </citation>
    <scope>IDENTIFICATION</scope>
</reference>
<name>A0ABM5J174_DRORH</name>
<dbReference type="Proteomes" id="UP001652680">
    <property type="component" value="Unassembled WGS sequence"/>
</dbReference>
<sequence>MMKTIIFIIYMQQCILVHGQTMDVQTLKREEAIVKMELGKARVMVGAKTFDHIINFKDYEGNIAQIENALLDIENVRFSGEAVQVVKEKLYQVKEKLEILRPRSRVKRGIFNGLGSMIKIVSGNMDAYDEEKIGNRLKELRNETRFLTQEADEQRTFYQETLSRFTKITKHINKEQEDINLFIKNYKNNVFKELTQEHNEIHMLQHLNRISYSIDLLAVHLNNIAESILLAKLRIVPKFILAETELDRIIRFVESQGLKIVSNEQVYELINIQAQINETDIIFRVRAPIFEPNVYQLYHVIPIPINGTHLLVIPNYVAINKYKISFFNNQCSKVHETFICESEELGVEIKGKECLRKILTNKPPICDSVNLEGREMVLAPEDGHIFIFNALNLPVNNTCGEDITVSGALAIKYANCSIEINGIKYDGQVMEHKEDHIVLTTAISKQILINNTKQELNLEVLHLEDMRNLKKVVYIGKVQETHFSVIYGMLVLLTITVLVIWRIRKTKTIFTPNASLHNVALDIPQMWPSLHSRGEELPYRYHRLRHRLNLPVLPSFNWTVTGS</sequence>
<dbReference type="EnsemblMetazoa" id="XM_044456642.1">
    <property type="protein sequence ID" value="XP_044312577.1"/>
    <property type="gene ID" value="LOC123037145"/>
</dbReference>
<dbReference type="RefSeq" id="XP_044312577.1">
    <property type="nucleotide sequence ID" value="XM_044456642.1"/>
</dbReference>
<evidence type="ECO:0008006" key="5">
    <source>
        <dbReference type="Google" id="ProtNLM"/>
    </source>
</evidence>
<feature type="signal peptide" evidence="2">
    <location>
        <begin position="1"/>
        <end position="19"/>
    </location>
</feature>
<keyword evidence="4" id="KW-1185">Reference proteome</keyword>
<feature type="chain" id="PRO_5046922379" description="Envelope fusion protein" evidence="2">
    <location>
        <begin position="20"/>
        <end position="563"/>
    </location>
</feature>